<dbReference type="Pfam" id="PF01381">
    <property type="entry name" value="HTH_3"/>
    <property type="match status" value="1"/>
</dbReference>
<dbReference type="EMBL" id="BJXX01000167">
    <property type="protein sequence ID" value="GEN36094.1"/>
    <property type="molecule type" value="Genomic_DNA"/>
</dbReference>
<evidence type="ECO:0000256" key="2">
    <source>
        <dbReference type="SAM" id="MobiDB-lite"/>
    </source>
</evidence>
<dbReference type="InterPro" id="IPR010982">
    <property type="entry name" value="Lambda_DNA-bd_dom_sf"/>
</dbReference>
<feature type="compositionally biased region" description="Basic and acidic residues" evidence="2">
    <location>
        <begin position="134"/>
        <end position="145"/>
    </location>
</feature>
<dbReference type="GO" id="GO:0003677">
    <property type="term" value="F:DNA binding"/>
    <property type="evidence" value="ECO:0007669"/>
    <property type="project" value="UniProtKB-KW"/>
</dbReference>
<dbReference type="RefSeq" id="WP_146811702.1">
    <property type="nucleotide sequence ID" value="NZ_BJXX01000167.1"/>
</dbReference>
<dbReference type="Gene3D" id="1.10.260.40">
    <property type="entry name" value="lambda repressor-like DNA-binding domains"/>
    <property type="match status" value="1"/>
</dbReference>
<keyword evidence="5" id="KW-1185">Reference proteome</keyword>
<keyword evidence="1" id="KW-0238">DNA-binding</keyword>
<sequence length="145" mass="15874">MSIGQRIKELRATKKISQKDLAEAIGVSRGNVGDWELDKVKPGADALIALSDFFDVSADWILRGEGEKSARISEQAIGGDFSPADIEFLAKFRRLTRENRIKVEGIIEGLLLGQGSEVRQRDRTVTSSKSVNGNEREEAAAKSEA</sequence>
<comment type="caution">
    <text evidence="4">The sequence shown here is derived from an EMBL/GenBank/DDBJ whole genome shotgun (WGS) entry which is preliminary data.</text>
</comment>
<reference evidence="4 5" key="1">
    <citation type="submission" date="2019-07" db="EMBL/GenBank/DDBJ databases">
        <title>Whole genome shotgun sequence of Aneurinibacillus danicus NBRC 102444.</title>
        <authorList>
            <person name="Hosoyama A."/>
            <person name="Uohara A."/>
            <person name="Ohji S."/>
            <person name="Ichikawa N."/>
        </authorList>
    </citation>
    <scope>NUCLEOTIDE SEQUENCE [LARGE SCALE GENOMIC DNA]</scope>
    <source>
        <strain evidence="4 5">NBRC 102444</strain>
    </source>
</reference>
<dbReference type="CDD" id="cd00093">
    <property type="entry name" value="HTH_XRE"/>
    <property type="match status" value="1"/>
</dbReference>
<name>A0A511VB88_9BACL</name>
<evidence type="ECO:0000259" key="3">
    <source>
        <dbReference type="PROSITE" id="PS50943"/>
    </source>
</evidence>
<evidence type="ECO:0000256" key="1">
    <source>
        <dbReference type="ARBA" id="ARBA00023125"/>
    </source>
</evidence>
<protein>
    <recommendedName>
        <fullName evidence="3">HTH cro/C1-type domain-containing protein</fullName>
    </recommendedName>
</protein>
<gene>
    <name evidence="4" type="ORF">ADA01nite_35540</name>
</gene>
<dbReference type="AlphaFoldDB" id="A0A511VB88"/>
<organism evidence="4 5">
    <name type="scientific">Aneurinibacillus danicus</name>
    <dbReference type="NCBI Taxonomy" id="267746"/>
    <lineage>
        <taxon>Bacteria</taxon>
        <taxon>Bacillati</taxon>
        <taxon>Bacillota</taxon>
        <taxon>Bacilli</taxon>
        <taxon>Bacillales</taxon>
        <taxon>Paenibacillaceae</taxon>
        <taxon>Aneurinibacillus group</taxon>
        <taxon>Aneurinibacillus</taxon>
    </lineage>
</organism>
<accession>A0A511VB88</accession>
<dbReference type="OrthoDB" id="2365258at2"/>
<dbReference type="InterPro" id="IPR001387">
    <property type="entry name" value="Cro/C1-type_HTH"/>
</dbReference>
<feature type="region of interest" description="Disordered" evidence="2">
    <location>
        <begin position="121"/>
        <end position="145"/>
    </location>
</feature>
<dbReference type="PANTHER" id="PTHR46558:SF4">
    <property type="entry name" value="DNA-BIDING PHAGE PROTEIN"/>
    <property type="match status" value="1"/>
</dbReference>
<dbReference type="PANTHER" id="PTHR46558">
    <property type="entry name" value="TRACRIPTIONAL REGULATORY PROTEIN-RELATED-RELATED"/>
    <property type="match status" value="1"/>
</dbReference>
<evidence type="ECO:0000313" key="4">
    <source>
        <dbReference type="EMBL" id="GEN36094.1"/>
    </source>
</evidence>
<dbReference type="Proteomes" id="UP000321157">
    <property type="component" value="Unassembled WGS sequence"/>
</dbReference>
<dbReference type="PROSITE" id="PS50943">
    <property type="entry name" value="HTH_CROC1"/>
    <property type="match status" value="1"/>
</dbReference>
<dbReference type="SMART" id="SM00530">
    <property type="entry name" value="HTH_XRE"/>
    <property type="match status" value="1"/>
</dbReference>
<feature type="domain" description="HTH cro/C1-type" evidence="3">
    <location>
        <begin position="7"/>
        <end position="61"/>
    </location>
</feature>
<dbReference type="SUPFAM" id="SSF47413">
    <property type="entry name" value="lambda repressor-like DNA-binding domains"/>
    <property type="match status" value="1"/>
</dbReference>
<evidence type="ECO:0000313" key="5">
    <source>
        <dbReference type="Proteomes" id="UP000321157"/>
    </source>
</evidence>
<proteinExistence type="predicted"/>